<comment type="caution">
    <text evidence="8">The sequence shown here is derived from an EMBL/GenBank/DDBJ whole genome shotgun (WGS) entry which is preliminary data.</text>
</comment>
<evidence type="ECO:0000259" key="7">
    <source>
        <dbReference type="Pfam" id="PF00361"/>
    </source>
</evidence>
<keyword evidence="5" id="KW-1278">Translocase</keyword>
<feature type="transmembrane region" description="Helical" evidence="5">
    <location>
        <begin position="164"/>
        <end position="188"/>
    </location>
</feature>
<dbReference type="PANTHER" id="PTHR22773">
    <property type="entry name" value="NADH DEHYDROGENASE"/>
    <property type="match status" value="1"/>
</dbReference>
<comment type="subunit">
    <text evidence="5">NDH-1 is composed of 14 different subunits. Subunits NuoA, H, J, K, L, M, N constitute the membrane sector of the complex.</text>
</comment>
<feature type="transmembrane region" description="Helical" evidence="5">
    <location>
        <begin position="384"/>
        <end position="410"/>
    </location>
</feature>
<accession>A0AA45WQT6</accession>
<keyword evidence="3 5" id="KW-1133">Transmembrane helix</keyword>
<dbReference type="InterPro" id="IPR010096">
    <property type="entry name" value="NADH-Q_OxRdtase_suN/2"/>
</dbReference>
<dbReference type="NCBIfam" id="TIGR01770">
    <property type="entry name" value="NDH_I_N"/>
    <property type="match status" value="1"/>
</dbReference>
<dbReference type="RefSeq" id="WP_223247993.1">
    <property type="nucleotide sequence ID" value="NZ_FXTU01000005.1"/>
</dbReference>
<evidence type="ECO:0000256" key="6">
    <source>
        <dbReference type="RuleBase" id="RU000320"/>
    </source>
</evidence>
<dbReference type="Proteomes" id="UP001157946">
    <property type="component" value="Unassembled WGS sequence"/>
</dbReference>
<comment type="catalytic activity">
    <reaction evidence="5">
        <text>a quinone + NADH + 5 H(+)(in) = a quinol + NAD(+) + 4 H(+)(out)</text>
        <dbReference type="Rhea" id="RHEA:57888"/>
        <dbReference type="ChEBI" id="CHEBI:15378"/>
        <dbReference type="ChEBI" id="CHEBI:24646"/>
        <dbReference type="ChEBI" id="CHEBI:57540"/>
        <dbReference type="ChEBI" id="CHEBI:57945"/>
        <dbReference type="ChEBI" id="CHEBI:132124"/>
    </reaction>
</comment>
<evidence type="ECO:0000256" key="1">
    <source>
        <dbReference type="ARBA" id="ARBA00004651"/>
    </source>
</evidence>
<keyword evidence="5" id="KW-1003">Cell membrane</keyword>
<dbReference type="GO" id="GO:0048038">
    <property type="term" value="F:quinone binding"/>
    <property type="evidence" value="ECO:0007669"/>
    <property type="project" value="UniProtKB-KW"/>
</dbReference>
<feature type="transmembrane region" description="Helical" evidence="5">
    <location>
        <begin position="315"/>
        <end position="336"/>
    </location>
</feature>
<name>A0AA45WQT6_9BACL</name>
<dbReference type="Pfam" id="PF00361">
    <property type="entry name" value="Proton_antipo_M"/>
    <property type="match status" value="1"/>
</dbReference>
<feature type="transmembrane region" description="Helical" evidence="5">
    <location>
        <begin position="422"/>
        <end position="439"/>
    </location>
</feature>
<feature type="transmembrane region" description="Helical" evidence="5">
    <location>
        <begin position="247"/>
        <end position="271"/>
    </location>
</feature>
<feature type="transmembrane region" description="Helical" evidence="5">
    <location>
        <begin position="460"/>
        <end position="479"/>
    </location>
</feature>
<dbReference type="InterPro" id="IPR001750">
    <property type="entry name" value="ND/Mrp_TM"/>
</dbReference>
<evidence type="ECO:0000256" key="3">
    <source>
        <dbReference type="ARBA" id="ARBA00022989"/>
    </source>
</evidence>
<feature type="transmembrane region" description="Helical" evidence="5">
    <location>
        <begin position="41"/>
        <end position="61"/>
    </location>
</feature>
<keyword evidence="2 5" id="KW-0812">Transmembrane</keyword>
<dbReference type="HAMAP" id="MF_00445">
    <property type="entry name" value="NDH1_NuoN_1"/>
    <property type="match status" value="1"/>
</dbReference>
<comment type="subcellular location">
    <subcellularLocation>
        <location evidence="1 5">Cell membrane</location>
        <topology evidence="1 5">Multi-pass membrane protein</topology>
    </subcellularLocation>
    <subcellularLocation>
        <location evidence="6">Membrane</location>
        <topology evidence="6">Multi-pass membrane protein</topology>
    </subcellularLocation>
</comment>
<comment type="function">
    <text evidence="5">NDH-1 shuttles electrons from NADH, via FMN and iron-sulfur (Fe-S) centers, to quinones in the respiratory chain. The immediate electron acceptor for the enzyme in this species is believed to be a menaquinone. Couples the redox reaction to proton translocation (for every two electrons transferred, four hydrogen ions are translocated across the cytoplasmic membrane), and thus conserves the redox energy in a proton gradient.</text>
</comment>
<evidence type="ECO:0000313" key="8">
    <source>
        <dbReference type="EMBL" id="SMP26660.1"/>
    </source>
</evidence>
<keyword evidence="5" id="KW-0813">Transport</keyword>
<organism evidence="8 9">
    <name type="scientific">Laceyella tengchongensis</name>
    <dbReference type="NCBI Taxonomy" id="574699"/>
    <lineage>
        <taxon>Bacteria</taxon>
        <taxon>Bacillati</taxon>
        <taxon>Bacillota</taxon>
        <taxon>Bacilli</taxon>
        <taxon>Bacillales</taxon>
        <taxon>Thermoactinomycetaceae</taxon>
        <taxon>Laceyella</taxon>
    </lineage>
</organism>
<evidence type="ECO:0000256" key="4">
    <source>
        <dbReference type="ARBA" id="ARBA00023136"/>
    </source>
</evidence>
<protein>
    <recommendedName>
        <fullName evidence="5">NADH-quinone oxidoreductase subunit N</fullName>
        <ecNumber evidence="5">7.1.1.-</ecNumber>
    </recommendedName>
    <alternativeName>
        <fullName evidence="5">NADH dehydrogenase I subunit N</fullName>
    </alternativeName>
    <alternativeName>
        <fullName evidence="5">NDH-1 subunit N</fullName>
    </alternativeName>
</protein>
<keyword evidence="9" id="KW-1185">Reference proteome</keyword>
<feature type="transmembrane region" description="Helical" evidence="5">
    <location>
        <begin position="12"/>
        <end position="29"/>
    </location>
</feature>
<dbReference type="AlphaFoldDB" id="A0AA45WQT6"/>
<proteinExistence type="inferred from homology"/>
<feature type="transmembrane region" description="Helical" evidence="5">
    <location>
        <begin position="283"/>
        <end position="303"/>
    </location>
</feature>
<evidence type="ECO:0000256" key="2">
    <source>
        <dbReference type="ARBA" id="ARBA00022692"/>
    </source>
</evidence>
<reference evidence="8" key="1">
    <citation type="submission" date="2017-05" db="EMBL/GenBank/DDBJ databases">
        <authorList>
            <person name="Varghese N."/>
            <person name="Submissions S."/>
        </authorList>
    </citation>
    <scope>NUCLEOTIDE SEQUENCE</scope>
    <source>
        <strain evidence="8">DSM 45262</strain>
    </source>
</reference>
<gene>
    <name evidence="5" type="primary">nuoN</name>
    <name evidence="8" type="ORF">SAMN06265361_105172</name>
</gene>
<feature type="domain" description="NADH:quinone oxidoreductase/Mrp antiporter transmembrane" evidence="7">
    <location>
        <begin position="129"/>
        <end position="431"/>
    </location>
</feature>
<comment type="similarity">
    <text evidence="5">Belongs to the complex I subunit 2 family.</text>
</comment>
<dbReference type="GO" id="GO:0008137">
    <property type="term" value="F:NADH dehydrogenase (ubiquinone) activity"/>
    <property type="evidence" value="ECO:0007669"/>
    <property type="project" value="InterPro"/>
</dbReference>
<keyword evidence="5" id="KW-0520">NAD</keyword>
<evidence type="ECO:0000313" key="9">
    <source>
        <dbReference type="Proteomes" id="UP001157946"/>
    </source>
</evidence>
<feature type="transmembrane region" description="Helical" evidence="5">
    <location>
        <begin position="81"/>
        <end position="99"/>
    </location>
</feature>
<dbReference type="EMBL" id="FXTU01000005">
    <property type="protein sequence ID" value="SMP26660.1"/>
    <property type="molecule type" value="Genomic_DNA"/>
</dbReference>
<feature type="transmembrane region" description="Helical" evidence="5">
    <location>
        <begin position="111"/>
        <end position="127"/>
    </location>
</feature>
<dbReference type="EC" id="7.1.1.-" evidence="5"/>
<keyword evidence="5" id="KW-0874">Quinone</keyword>
<dbReference type="GO" id="GO:0050136">
    <property type="term" value="F:NADH dehydrogenase (quinone) (non-electrogenic) activity"/>
    <property type="evidence" value="ECO:0007669"/>
    <property type="project" value="UniProtKB-UniRule"/>
</dbReference>
<dbReference type="GO" id="GO:0005886">
    <property type="term" value="C:plasma membrane"/>
    <property type="evidence" value="ECO:0007669"/>
    <property type="project" value="UniProtKB-SubCell"/>
</dbReference>
<evidence type="ECO:0000256" key="5">
    <source>
        <dbReference type="HAMAP-Rule" id="MF_00445"/>
    </source>
</evidence>
<keyword evidence="4 5" id="KW-0472">Membrane</keyword>
<sequence>MEQILLDFDLRVMAPELVIVSAAALLSIIDLLLKESRSRKVIGWFGLAAVVLAGVFVTMAFGHEPYQILDDTYRIDSFSLMFKAILLAGTAGVFLLSLASGQEEWKSREGEYYYLLLTALLGAMVMVSSADLITLFVGLELLSLSSYILVGIRKEQGEANEAAWKYVVLGGVSSAFILYGMSFAYGLAGSTNLFEISQRFAEGMGGSGHLFIYLSLFLMMVGFGFKVAFAPFHMWAPDVYQGASTPIAAFLAIVSKTAAFAFIIRVLLVAYSPLMSDASWMEVVSWMLMIVAALSMILGNTIALRQTNAKRLMAYSSIAQAGYLVVPFATIGLVPFDLFPSMLFYLVAYLFMTFGAFVVIEFVTKDRGHGGISAFAGLSRRSPWLAAAMTLFLISLAGLPLTAGFFGKFYLITSTLFNNQEWLAAVMILTTIVSYYYYFGIVRQMYFRPPYSDQKVPVPWLATVAILLGVGGTIGLGLFPEPLLAFIGELDWTSMLSIASNGAPQ</sequence>
<feature type="transmembrane region" description="Helical" evidence="5">
    <location>
        <begin position="208"/>
        <end position="235"/>
    </location>
</feature>
<dbReference type="GO" id="GO:0042773">
    <property type="term" value="P:ATP synthesis coupled electron transport"/>
    <property type="evidence" value="ECO:0007669"/>
    <property type="project" value="InterPro"/>
</dbReference>
<feature type="transmembrane region" description="Helical" evidence="5">
    <location>
        <begin position="342"/>
        <end position="363"/>
    </location>
</feature>
<feature type="transmembrane region" description="Helical" evidence="5">
    <location>
        <begin position="133"/>
        <end position="152"/>
    </location>
</feature>